<dbReference type="AlphaFoldDB" id="A0A845GJE6"/>
<accession>A0A845GJE6</accession>
<feature type="transmembrane region" description="Helical" evidence="8">
    <location>
        <begin position="261"/>
        <end position="285"/>
    </location>
</feature>
<dbReference type="GO" id="GO:0016763">
    <property type="term" value="F:pentosyltransferase activity"/>
    <property type="evidence" value="ECO:0007669"/>
    <property type="project" value="TreeGrafter"/>
</dbReference>
<dbReference type="EMBL" id="WWCX01000011">
    <property type="protein sequence ID" value="MYM94111.1"/>
    <property type="molecule type" value="Genomic_DNA"/>
</dbReference>
<dbReference type="InterPro" id="IPR040845">
    <property type="entry name" value="Arnt_C"/>
</dbReference>
<dbReference type="GO" id="GO:0009103">
    <property type="term" value="P:lipopolysaccharide biosynthetic process"/>
    <property type="evidence" value="ECO:0007669"/>
    <property type="project" value="UniProtKB-ARBA"/>
</dbReference>
<dbReference type="GO" id="GO:0010041">
    <property type="term" value="P:response to iron(III) ion"/>
    <property type="evidence" value="ECO:0007669"/>
    <property type="project" value="TreeGrafter"/>
</dbReference>
<evidence type="ECO:0000256" key="7">
    <source>
        <dbReference type="ARBA" id="ARBA00023136"/>
    </source>
</evidence>
<keyword evidence="4 11" id="KW-0808">Transferase</keyword>
<evidence type="ECO:0000256" key="4">
    <source>
        <dbReference type="ARBA" id="ARBA00022679"/>
    </source>
</evidence>
<feature type="transmembrane region" description="Helical" evidence="8">
    <location>
        <begin position="12"/>
        <end position="32"/>
    </location>
</feature>
<keyword evidence="5 8" id="KW-0812">Transmembrane</keyword>
<comment type="caution">
    <text evidence="11">The sequence shown here is derived from an EMBL/GenBank/DDBJ whole genome shotgun (WGS) entry which is preliminary data.</text>
</comment>
<name>A0A845GJE6_9BURK</name>
<dbReference type="PANTHER" id="PTHR33908">
    <property type="entry name" value="MANNOSYLTRANSFERASE YKCB-RELATED"/>
    <property type="match status" value="1"/>
</dbReference>
<gene>
    <name evidence="11" type="ORF">GTP90_09600</name>
</gene>
<dbReference type="RefSeq" id="WP_161083306.1">
    <property type="nucleotide sequence ID" value="NZ_WWCX01000011.1"/>
</dbReference>
<organism evidence="11 12">
    <name type="scientific">Duganella vulcania</name>
    <dbReference type="NCBI Taxonomy" id="2692166"/>
    <lineage>
        <taxon>Bacteria</taxon>
        <taxon>Pseudomonadati</taxon>
        <taxon>Pseudomonadota</taxon>
        <taxon>Betaproteobacteria</taxon>
        <taxon>Burkholderiales</taxon>
        <taxon>Oxalobacteraceae</taxon>
        <taxon>Telluria group</taxon>
        <taxon>Duganella</taxon>
    </lineage>
</organism>
<evidence type="ECO:0000256" key="5">
    <source>
        <dbReference type="ARBA" id="ARBA00022692"/>
    </source>
</evidence>
<sequence>MSDFLKSKTERYSLIVIYTLCSLWMLDIRSLIPPDEGRYAEMAREMFVTGDWVTTRLNGIKYFEKPPLHIWMSATAYTIFGVGEWQARLWNGLSGIISVLLVGYTGRKVFGGQVGYYASAILASMIFWTGASQFNTLDIGVAATMSISLCALLLAQLDSATIREGRNWMLVCWAGVALSVLAKGLIGMVLPGAVLVLYVLGSSDRGILRRLHLVSGGVLFLVVTLPWFILVAIKNPEQPYFFFVNEHWNRFFLKDHHREGAWYYFLVLMVPATMPWLPLLPSSLIRAREKSPGQFQPTILLLVWTIFILFFFSYSKSKLPGYILPVLPALAMLAAVHLENASLKIFRLPTIFLAVWGVIGMTGLTMTGKLDLSPRDTNLLHSSIPLLVIAFSVCIIGAVGGWYAIKRERRSVMVLFVAVASWIFTQLILTAYEPFGRHQSGIDVAKVIKPELTSTTPVYSVGTYEQSMTFYLEHTVIPVNYTDELSFGLKQEPERGIPDLKIFYKRWRQNAALGQPQFAIVRFDLYDELSMQGLPMIVRASNDRIVVISGTSNPIFNHQILEQ</sequence>
<keyword evidence="6 8" id="KW-1133">Transmembrane helix</keyword>
<feature type="transmembrane region" description="Helical" evidence="8">
    <location>
        <begin position="213"/>
        <end position="233"/>
    </location>
</feature>
<feature type="transmembrane region" description="Helical" evidence="8">
    <location>
        <begin position="321"/>
        <end position="338"/>
    </location>
</feature>
<feature type="transmembrane region" description="Helical" evidence="8">
    <location>
        <begin position="345"/>
        <end position="364"/>
    </location>
</feature>
<dbReference type="PANTHER" id="PTHR33908:SF3">
    <property type="entry name" value="UNDECAPRENYL PHOSPHATE-ALPHA-4-AMINO-4-DEOXY-L-ARABINOSE ARABINOSYL TRANSFERASE"/>
    <property type="match status" value="1"/>
</dbReference>
<dbReference type="Proteomes" id="UP000447355">
    <property type="component" value="Unassembled WGS sequence"/>
</dbReference>
<reference evidence="11" key="1">
    <citation type="submission" date="2019-12" db="EMBL/GenBank/DDBJ databases">
        <title>Novel species isolated from a subtropical stream in China.</title>
        <authorList>
            <person name="Lu H."/>
        </authorList>
    </citation>
    <scope>NUCLEOTIDE SEQUENCE [LARGE SCALE GENOMIC DNA]</scope>
    <source>
        <strain evidence="11">FT81W</strain>
    </source>
</reference>
<evidence type="ECO:0000256" key="1">
    <source>
        <dbReference type="ARBA" id="ARBA00004651"/>
    </source>
</evidence>
<evidence type="ECO:0000256" key="8">
    <source>
        <dbReference type="SAM" id="Phobius"/>
    </source>
</evidence>
<dbReference type="Pfam" id="PF18583">
    <property type="entry name" value="Arnt_C"/>
    <property type="match status" value="1"/>
</dbReference>
<feature type="transmembrane region" description="Helical" evidence="8">
    <location>
        <begin position="412"/>
        <end position="432"/>
    </location>
</feature>
<feature type="domain" description="Glycosyltransferase RgtA/B/C/D-like" evidence="9">
    <location>
        <begin position="65"/>
        <end position="229"/>
    </location>
</feature>
<dbReference type="InterPro" id="IPR050297">
    <property type="entry name" value="LipidA_mod_glycosyltrf_83"/>
</dbReference>
<dbReference type="InterPro" id="IPR038731">
    <property type="entry name" value="RgtA/B/C-like"/>
</dbReference>
<evidence type="ECO:0000259" key="9">
    <source>
        <dbReference type="Pfam" id="PF13231"/>
    </source>
</evidence>
<evidence type="ECO:0000256" key="2">
    <source>
        <dbReference type="ARBA" id="ARBA00022475"/>
    </source>
</evidence>
<keyword evidence="2" id="KW-1003">Cell membrane</keyword>
<evidence type="ECO:0000256" key="3">
    <source>
        <dbReference type="ARBA" id="ARBA00022676"/>
    </source>
</evidence>
<keyword evidence="7 8" id="KW-0472">Membrane</keyword>
<evidence type="ECO:0000259" key="10">
    <source>
        <dbReference type="Pfam" id="PF18583"/>
    </source>
</evidence>
<feature type="transmembrane region" description="Helical" evidence="8">
    <location>
        <begin position="137"/>
        <end position="156"/>
    </location>
</feature>
<protein>
    <submittedName>
        <fullName evidence="11">Phospholipid carrier-dependent glycosyltransferase</fullName>
    </submittedName>
</protein>
<feature type="transmembrane region" description="Helical" evidence="8">
    <location>
        <begin position="384"/>
        <end position="405"/>
    </location>
</feature>
<feature type="transmembrane region" description="Helical" evidence="8">
    <location>
        <begin position="114"/>
        <end position="130"/>
    </location>
</feature>
<feature type="transmembrane region" description="Helical" evidence="8">
    <location>
        <begin position="297"/>
        <end position="315"/>
    </location>
</feature>
<evidence type="ECO:0000256" key="6">
    <source>
        <dbReference type="ARBA" id="ARBA00022989"/>
    </source>
</evidence>
<comment type="subcellular location">
    <subcellularLocation>
        <location evidence="1">Cell membrane</location>
        <topology evidence="1">Multi-pass membrane protein</topology>
    </subcellularLocation>
</comment>
<dbReference type="Pfam" id="PF13231">
    <property type="entry name" value="PMT_2"/>
    <property type="match status" value="1"/>
</dbReference>
<proteinExistence type="predicted"/>
<feature type="transmembrane region" description="Helical" evidence="8">
    <location>
        <begin position="168"/>
        <end position="201"/>
    </location>
</feature>
<dbReference type="GO" id="GO:0005886">
    <property type="term" value="C:plasma membrane"/>
    <property type="evidence" value="ECO:0007669"/>
    <property type="project" value="UniProtKB-SubCell"/>
</dbReference>
<keyword evidence="3" id="KW-0328">Glycosyltransferase</keyword>
<evidence type="ECO:0000313" key="12">
    <source>
        <dbReference type="Proteomes" id="UP000447355"/>
    </source>
</evidence>
<feature type="domain" description="Aminoarabinose transferase C-terminal" evidence="10">
    <location>
        <begin position="445"/>
        <end position="549"/>
    </location>
</feature>
<evidence type="ECO:0000313" key="11">
    <source>
        <dbReference type="EMBL" id="MYM94111.1"/>
    </source>
</evidence>